<feature type="compositionally biased region" description="Basic and acidic residues" evidence="1">
    <location>
        <begin position="22"/>
        <end position="35"/>
    </location>
</feature>
<feature type="region of interest" description="Disordered" evidence="1">
    <location>
        <begin position="1"/>
        <end position="64"/>
    </location>
</feature>
<feature type="compositionally biased region" description="Basic and acidic residues" evidence="1">
    <location>
        <begin position="1"/>
        <end position="13"/>
    </location>
</feature>
<comment type="caution">
    <text evidence="3">The sequence shown here is derived from an EMBL/GenBank/DDBJ whole genome shotgun (WGS) entry which is preliminary data.</text>
</comment>
<gene>
    <name evidence="3" type="ORF">EST38_g10701</name>
</gene>
<dbReference type="EMBL" id="SDEE01000590">
    <property type="protein sequence ID" value="RXW15152.1"/>
    <property type="molecule type" value="Genomic_DNA"/>
</dbReference>
<feature type="compositionally biased region" description="Pro residues" evidence="1">
    <location>
        <begin position="174"/>
        <end position="183"/>
    </location>
</feature>
<keyword evidence="2" id="KW-1133">Transmembrane helix</keyword>
<evidence type="ECO:0000313" key="4">
    <source>
        <dbReference type="Proteomes" id="UP000290288"/>
    </source>
</evidence>
<feature type="compositionally biased region" description="Basic residues" evidence="1">
    <location>
        <begin position="186"/>
        <end position="209"/>
    </location>
</feature>
<name>A0A4Q2D8B6_9AGAR</name>
<protein>
    <submittedName>
        <fullName evidence="3">Uncharacterized protein</fullName>
    </submittedName>
</protein>
<evidence type="ECO:0000256" key="2">
    <source>
        <dbReference type="SAM" id="Phobius"/>
    </source>
</evidence>
<dbReference type="STRING" id="2316362.A0A4Q2D8B6"/>
<proteinExistence type="predicted"/>
<dbReference type="Proteomes" id="UP000290288">
    <property type="component" value="Unassembled WGS sequence"/>
</dbReference>
<dbReference type="AlphaFoldDB" id="A0A4Q2D8B6"/>
<evidence type="ECO:0000256" key="1">
    <source>
        <dbReference type="SAM" id="MobiDB-lite"/>
    </source>
</evidence>
<keyword evidence="4" id="KW-1185">Reference proteome</keyword>
<accession>A0A4Q2D8B6</accession>
<keyword evidence="2" id="KW-0812">Transmembrane</keyword>
<evidence type="ECO:0000313" key="3">
    <source>
        <dbReference type="EMBL" id="RXW15152.1"/>
    </source>
</evidence>
<reference evidence="3 4" key="1">
    <citation type="submission" date="2019-01" db="EMBL/GenBank/DDBJ databases">
        <title>Draft genome sequence of Psathyrella aberdarensis IHI B618.</title>
        <authorList>
            <person name="Buettner E."/>
            <person name="Kellner H."/>
        </authorList>
    </citation>
    <scope>NUCLEOTIDE SEQUENCE [LARGE SCALE GENOMIC DNA]</scope>
    <source>
        <strain evidence="3 4">IHI B618</strain>
    </source>
</reference>
<organism evidence="3 4">
    <name type="scientific">Candolleomyces aberdarensis</name>
    <dbReference type="NCBI Taxonomy" id="2316362"/>
    <lineage>
        <taxon>Eukaryota</taxon>
        <taxon>Fungi</taxon>
        <taxon>Dikarya</taxon>
        <taxon>Basidiomycota</taxon>
        <taxon>Agaricomycotina</taxon>
        <taxon>Agaricomycetes</taxon>
        <taxon>Agaricomycetidae</taxon>
        <taxon>Agaricales</taxon>
        <taxon>Agaricineae</taxon>
        <taxon>Psathyrellaceae</taxon>
        <taxon>Candolleomyces</taxon>
    </lineage>
</organism>
<dbReference type="OrthoDB" id="2538110at2759"/>
<keyword evidence="2" id="KW-0472">Membrane</keyword>
<sequence>MTQLDLDAKEPLLSEKSAAGNDSEHEHEHDSHEAGSDDEETQPRTSQTPAQRRSRARRDRYNDDTEASSTRRRFLFIACFFVAIWLAYSVHLHRARKAKRSNIIYASRYVQIYMPPGAQLMIDSFSPSSIVHVFAYGMTTTTHSYSKEHKYRPAASPVITETLKDGRIRLRGATPPPETPTPTPTKKARRTRRKGGRKRKAGNKAAKSK</sequence>
<feature type="region of interest" description="Disordered" evidence="1">
    <location>
        <begin position="167"/>
        <end position="209"/>
    </location>
</feature>
<feature type="transmembrane region" description="Helical" evidence="2">
    <location>
        <begin position="74"/>
        <end position="92"/>
    </location>
</feature>